<dbReference type="InterPro" id="IPR003476">
    <property type="entry name" value="Glyco_hydro_42"/>
</dbReference>
<dbReference type="CDD" id="cd03143">
    <property type="entry name" value="A4_beta-galactosidase_middle_domain"/>
    <property type="match status" value="1"/>
</dbReference>
<evidence type="ECO:0000256" key="5">
    <source>
        <dbReference type="ARBA" id="ARBA00022801"/>
    </source>
</evidence>
<dbReference type="Proteomes" id="UP001244136">
    <property type="component" value="Chromosome"/>
</dbReference>
<reference evidence="10 11" key="1">
    <citation type="journal article" date="2008" name="Int. J. Syst. Evol. Microbiol.">
        <title>Tessaracoccus flavescens sp. nov., isolated from marine sediment.</title>
        <authorList>
            <person name="Lee D.W."/>
            <person name="Lee S.D."/>
        </authorList>
    </citation>
    <scope>NUCLEOTIDE SEQUENCE [LARGE SCALE GENOMIC DNA]</scope>
    <source>
        <strain evidence="10 11">T21</strain>
    </source>
</reference>
<sequence length="684" mass="75247">MTTNRATNDYLLYGAAYYEEYLPYDRVETDAEMMRDAGLNVVRIAESTWSSLEPQPGVFDLSHVDKALETMSAAGMKVIVGTPTYAVPAWLVASHPEVLAETSRGEARYGARQIMDITSPAYLFHAERAMRTLLSHVAGHPAIIGFQVDNETKYYDTASVGAQRVFVKHLKDRFGGDLAAMNDAFGLAYWSNRIDAWEDFPDVRGTINGSLGAAWDEFRRSLVDNFLGWQAGIVREYTREEQFVTQNFDFDWAPGWSYGLQPAADHFTAARTVDLAGVDIYHPTQSQLTGREIAFGGDMARSIKGGANYLVLETQAQGQMGWLPYPGQLRLQAYSHLASGADGVMYWHWHSLHNSFETYWKGLLSHDFEPNPTYDEAAVVGREWAAHSPSLLHLRKANRVAVMVSNEALTALKWFTLETGFPELAGPSATYNDVLRWVYDALFDLNVEVDFVPVDADLTAYDVLLTPALYTASENTLASLRAFVERGGHLISTLRTAVADEHVKVWHDRAPHALTDVFGMTYNQFTRPDGALLAPGEALAPLVDGADPAAGRLLELLVPRGADVLAGYDHPAWSDYAAVTRNRFGDGTATYVATVTSQEVLRGVLELVLREAGLWSWPQDLAGTVTVRRGTNGRGRDVTYLLNYSGSTVTIGSPVAGRSVLDGVELAEGKALTVGAWDLAIIES</sequence>
<comment type="catalytic activity">
    <reaction evidence="1">
        <text>Hydrolysis of terminal non-reducing beta-D-galactose residues in beta-D-galactosides.</text>
        <dbReference type="EC" id="3.2.1.23"/>
    </reaction>
</comment>
<dbReference type="Pfam" id="PF08532">
    <property type="entry name" value="Glyco_hydro_42M"/>
    <property type="match status" value="1"/>
</dbReference>
<evidence type="ECO:0000256" key="4">
    <source>
        <dbReference type="ARBA" id="ARBA00022723"/>
    </source>
</evidence>
<name>A0ABY8Q017_9ACTN</name>
<keyword evidence="6" id="KW-0862">Zinc</keyword>
<dbReference type="InterPro" id="IPR017853">
    <property type="entry name" value="GH"/>
</dbReference>
<dbReference type="SUPFAM" id="SSF52317">
    <property type="entry name" value="Class I glutamine amidotransferase-like"/>
    <property type="match status" value="1"/>
</dbReference>
<evidence type="ECO:0000256" key="7">
    <source>
        <dbReference type="ARBA" id="ARBA00023295"/>
    </source>
</evidence>
<accession>A0ABY8Q017</accession>
<dbReference type="RefSeq" id="WP_281145777.1">
    <property type="nucleotide sequence ID" value="NZ_CP123967.1"/>
</dbReference>
<organism evidence="10 11">
    <name type="scientific">Tessaracoccus lacteus</name>
    <dbReference type="NCBI Taxonomy" id="3041766"/>
    <lineage>
        <taxon>Bacteria</taxon>
        <taxon>Bacillati</taxon>
        <taxon>Actinomycetota</taxon>
        <taxon>Actinomycetes</taxon>
        <taxon>Propionibacteriales</taxon>
        <taxon>Propionibacteriaceae</taxon>
        <taxon>Tessaracoccus</taxon>
    </lineage>
</organism>
<dbReference type="GO" id="GO:0004565">
    <property type="term" value="F:beta-galactosidase activity"/>
    <property type="evidence" value="ECO:0007669"/>
    <property type="project" value="UniProtKB-EC"/>
</dbReference>
<keyword evidence="7 10" id="KW-0326">Glycosidase</keyword>
<gene>
    <name evidence="10" type="ORF">QH948_05045</name>
</gene>
<evidence type="ECO:0000259" key="9">
    <source>
        <dbReference type="Pfam" id="PF08532"/>
    </source>
</evidence>
<keyword evidence="11" id="KW-1185">Reference proteome</keyword>
<dbReference type="Gene3D" id="3.20.20.80">
    <property type="entry name" value="Glycosidases"/>
    <property type="match status" value="1"/>
</dbReference>
<evidence type="ECO:0000256" key="1">
    <source>
        <dbReference type="ARBA" id="ARBA00001412"/>
    </source>
</evidence>
<feature type="domain" description="Glycoside hydrolase family 42 N-terminal" evidence="8">
    <location>
        <begin position="17"/>
        <end position="384"/>
    </location>
</feature>
<dbReference type="PANTHER" id="PTHR36447">
    <property type="entry name" value="BETA-GALACTOSIDASE GANA"/>
    <property type="match status" value="1"/>
</dbReference>
<protein>
    <recommendedName>
        <fullName evidence="3">beta-galactosidase</fullName>
        <ecNumber evidence="3">3.2.1.23</ecNumber>
    </recommendedName>
</protein>
<dbReference type="InterPro" id="IPR029062">
    <property type="entry name" value="Class_I_gatase-like"/>
</dbReference>
<dbReference type="PANTHER" id="PTHR36447:SF2">
    <property type="entry name" value="BETA-GALACTOSIDASE YESZ"/>
    <property type="match status" value="1"/>
</dbReference>
<evidence type="ECO:0000259" key="8">
    <source>
        <dbReference type="Pfam" id="PF02449"/>
    </source>
</evidence>
<dbReference type="InterPro" id="IPR013738">
    <property type="entry name" value="Beta_galactosidase_Trimer"/>
</dbReference>
<comment type="similarity">
    <text evidence="2">Belongs to the glycosyl hydrolase 42 family.</text>
</comment>
<keyword evidence="5 10" id="KW-0378">Hydrolase</keyword>
<dbReference type="Gene3D" id="3.40.50.880">
    <property type="match status" value="1"/>
</dbReference>
<evidence type="ECO:0000256" key="2">
    <source>
        <dbReference type="ARBA" id="ARBA00005940"/>
    </source>
</evidence>
<evidence type="ECO:0000256" key="3">
    <source>
        <dbReference type="ARBA" id="ARBA00012756"/>
    </source>
</evidence>
<dbReference type="EC" id="3.2.1.23" evidence="3"/>
<dbReference type="EMBL" id="CP123967">
    <property type="protein sequence ID" value="WGT48126.1"/>
    <property type="molecule type" value="Genomic_DNA"/>
</dbReference>
<dbReference type="SUPFAM" id="SSF51445">
    <property type="entry name" value="(Trans)glycosidases"/>
    <property type="match status" value="1"/>
</dbReference>
<feature type="domain" description="Beta-galactosidase trimerisation" evidence="9">
    <location>
        <begin position="429"/>
        <end position="614"/>
    </location>
</feature>
<dbReference type="InterPro" id="IPR013529">
    <property type="entry name" value="Glyco_hydro_42_N"/>
</dbReference>
<evidence type="ECO:0000313" key="11">
    <source>
        <dbReference type="Proteomes" id="UP001244136"/>
    </source>
</evidence>
<dbReference type="Pfam" id="PF02449">
    <property type="entry name" value="Glyco_hydro_42"/>
    <property type="match status" value="1"/>
</dbReference>
<evidence type="ECO:0000256" key="6">
    <source>
        <dbReference type="ARBA" id="ARBA00022833"/>
    </source>
</evidence>
<evidence type="ECO:0000313" key="10">
    <source>
        <dbReference type="EMBL" id="WGT48126.1"/>
    </source>
</evidence>
<proteinExistence type="inferred from homology"/>
<keyword evidence="4" id="KW-0479">Metal-binding</keyword>